<accession>A0A7R7XZ52</accession>
<feature type="signal peptide" evidence="2">
    <location>
        <begin position="1"/>
        <end position="17"/>
    </location>
</feature>
<dbReference type="KEGG" id="apuu:APUU_80485A"/>
<proteinExistence type="predicted"/>
<keyword evidence="4" id="KW-1185">Reference proteome</keyword>
<dbReference type="EMBL" id="AP024450">
    <property type="protein sequence ID" value="BCS30182.1"/>
    <property type="molecule type" value="Genomic_DNA"/>
</dbReference>
<keyword evidence="2" id="KW-0732">Signal</keyword>
<feature type="region of interest" description="Disordered" evidence="1">
    <location>
        <begin position="219"/>
        <end position="252"/>
    </location>
</feature>
<protein>
    <submittedName>
        <fullName evidence="3">Uncharacterized protein</fullName>
    </submittedName>
</protein>
<sequence>MKLPAIALLLSATLVTATKEPLQNANHIFNSIHASMRQFGSSLHHNGMSFFLATVPQGIPLYHGSASPDLLKDVGWMAFEPEHAMVFARPSRGRRSQDISPGQTDQVPLAASGGTAEEGSFGFLHTYRTAKDLRLVYIDGTSTGKSRIGTLDSQDRILFNDTIAGGVGMEEQRARTVCHIAKDSWQGRIDGVVRMAAGFEIILCDPEVNLVSVRVMAVKGQDRDKDKDSHDTRSKNKDGKGKGKPRGKGKPAELMRAVTSRFHGIGGERVRLNYDHFVTAYTHHLDLCPSESKGPRLQHLSTESLEPLRDNLTNLVMEHEVNAGTVNWQAIADLVVDKYAPLLRGLLRKNKHHHQKVNAGLEITRIMAPFDGSDIDESVSLCATQFVSMPDGNSSLAHRAIYTVSHRICSTLLELRDEMDKEVVSSAIRELMAYLDWTAWKECRGCKDTEFCAVPIWPQGSQEDYERPKCQKFTKAYGAGGDYWGPVWN</sequence>
<gene>
    <name evidence="3" type="ORF">APUU_80485A</name>
</gene>
<reference evidence="3" key="1">
    <citation type="submission" date="2021-01" db="EMBL/GenBank/DDBJ databases">
        <authorList>
            <consortium name="Aspergillus puulaauensis MK2 genome sequencing consortium"/>
            <person name="Kazuki M."/>
            <person name="Futagami T."/>
        </authorList>
    </citation>
    <scope>NUCLEOTIDE SEQUENCE</scope>
    <source>
        <strain evidence="3">MK2</strain>
    </source>
</reference>
<dbReference type="InterPro" id="IPR038921">
    <property type="entry name" value="YOR389W-like"/>
</dbReference>
<organism evidence="3 4">
    <name type="scientific">Aspergillus puulaauensis</name>
    <dbReference type="NCBI Taxonomy" id="1220207"/>
    <lineage>
        <taxon>Eukaryota</taxon>
        <taxon>Fungi</taxon>
        <taxon>Dikarya</taxon>
        <taxon>Ascomycota</taxon>
        <taxon>Pezizomycotina</taxon>
        <taxon>Eurotiomycetes</taxon>
        <taxon>Eurotiomycetidae</taxon>
        <taxon>Eurotiales</taxon>
        <taxon>Aspergillaceae</taxon>
        <taxon>Aspergillus</taxon>
    </lineage>
</organism>
<dbReference type="RefSeq" id="XP_041562368.1">
    <property type="nucleotide sequence ID" value="XM_041696772.1"/>
</dbReference>
<dbReference type="OrthoDB" id="10261782at2759"/>
<reference evidence="3" key="2">
    <citation type="submission" date="2021-02" db="EMBL/GenBank/DDBJ databases">
        <title>Aspergillus puulaauensis MK2 genome sequence.</title>
        <authorList>
            <person name="Futagami T."/>
            <person name="Mori K."/>
            <person name="Kadooka C."/>
            <person name="Tanaka T."/>
        </authorList>
    </citation>
    <scope>NUCLEOTIDE SEQUENCE</scope>
    <source>
        <strain evidence="3">MK2</strain>
    </source>
</reference>
<evidence type="ECO:0000256" key="1">
    <source>
        <dbReference type="SAM" id="MobiDB-lite"/>
    </source>
</evidence>
<evidence type="ECO:0000313" key="4">
    <source>
        <dbReference type="Proteomes" id="UP000654913"/>
    </source>
</evidence>
<dbReference type="PANTHER" id="PTHR35204:SF1">
    <property type="entry name" value="ENTEROTOXIN"/>
    <property type="match status" value="1"/>
</dbReference>
<evidence type="ECO:0000313" key="3">
    <source>
        <dbReference type="EMBL" id="BCS30182.1"/>
    </source>
</evidence>
<dbReference type="PANTHER" id="PTHR35204">
    <property type="entry name" value="YALI0A21131P"/>
    <property type="match status" value="1"/>
</dbReference>
<dbReference type="AlphaFoldDB" id="A0A7R7XZ52"/>
<feature type="chain" id="PRO_5031058004" evidence="2">
    <location>
        <begin position="18"/>
        <end position="489"/>
    </location>
</feature>
<dbReference type="Proteomes" id="UP000654913">
    <property type="component" value="Chromosome 8"/>
</dbReference>
<feature type="region of interest" description="Disordered" evidence="1">
    <location>
        <begin position="90"/>
        <end position="113"/>
    </location>
</feature>
<feature type="compositionally biased region" description="Basic and acidic residues" evidence="1">
    <location>
        <begin position="220"/>
        <end position="241"/>
    </location>
</feature>
<evidence type="ECO:0000256" key="2">
    <source>
        <dbReference type="SAM" id="SignalP"/>
    </source>
</evidence>
<dbReference type="GeneID" id="64980179"/>
<name>A0A7R7XZ52_9EURO</name>